<dbReference type="GO" id="GO:0005886">
    <property type="term" value="C:plasma membrane"/>
    <property type="evidence" value="ECO:0007669"/>
    <property type="project" value="UniProtKB-SubCell"/>
</dbReference>
<evidence type="ECO:0000256" key="3">
    <source>
        <dbReference type="ARBA" id="ARBA00022448"/>
    </source>
</evidence>
<dbReference type="PANTHER" id="PTHR23502">
    <property type="entry name" value="MAJOR FACILITATOR SUPERFAMILY"/>
    <property type="match status" value="1"/>
</dbReference>
<accession>K6WDQ6</accession>
<dbReference type="AlphaFoldDB" id="K6WDQ6"/>
<feature type="transmembrane region" description="Helical" evidence="8">
    <location>
        <begin position="70"/>
        <end position="89"/>
    </location>
</feature>
<dbReference type="PROSITE" id="PS50850">
    <property type="entry name" value="MFS"/>
    <property type="match status" value="1"/>
</dbReference>
<dbReference type="GO" id="GO:0042910">
    <property type="term" value="F:xenobiotic transmembrane transporter activity"/>
    <property type="evidence" value="ECO:0007669"/>
    <property type="project" value="InterPro"/>
</dbReference>
<dbReference type="InterPro" id="IPR004812">
    <property type="entry name" value="Efflux_drug-R_Bcr/CmlA"/>
</dbReference>
<dbReference type="EMBL" id="BAHC01000151">
    <property type="protein sequence ID" value="GAB91856.1"/>
    <property type="molecule type" value="Genomic_DNA"/>
</dbReference>
<evidence type="ECO:0000313" key="11">
    <source>
        <dbReference type="Proteomes" id="UP000008363"/>
    </source>
</evidence>
<feature type="transmembrane region" description="Helical" evidence="8">
    <location>
        <begin position="168"/>
        <end position="187"/>
    </location>
</feature>
<dbReference type="STRING" id="1108045.GORHZ_151_00280"/>
<feature type="transmembrane region" description="Helical" evidence="8">
    <location>
        <begin position="266"/>
        <end position="291"/>
    </location>
</feature>
<evidence type="ECO:0000259" key="9">
    <source>
        <dbReference type="PROSITE" id="PS50850"/>
    </source>
</evidence>
<reference evidence="10 11" key="1">
    <citation type="submission" date="2012-08" db="EMBL/GenBank/DDBJ databases">
        <title>Whole genome shotgun sequence of Gordonia rhizosphera NBRC 16068.</title>
        <authorList>
            <person name="Takarada H."/>
            <person name="Isaki S."/>
            <person name="Hosoyama A."/>
            <person name="Tsuchikane K."/>
            <person name="Katsumata H."/>
            <person name="Baba S."/>
            <person name="Ohji S."/>
            <person name="Yamazaki S."/>
            <person name="Fujita N."/>
        </authorList>
    </citation>
    <scope>NUCLEOTIDE SEQUENCE [LARGE SCALE GENOMIC DNA]</scope>
    <source>
        <strain evidence="10 11">NBRC 16068</strain>
    </source>
</reference>
<feature type="transmembrane region" description="Helical" evidence="8">
    <location>
        <begin position="126"/>
        <end position="147"/>
    </location>
</feature>
<gene>
    <name evidence="10" type="ORF">GORHZ_151_00280</name>
</gene>
<evidence type="ECO:0000256" key="5">
    <source>
        <dbReference type="ARBA" id="ARBA00022692"/>
    </source>
</evidence>
<feature type="transmembrane region" description="Helical" evidence="8">
    <location>
        <begin position="31"/>
        <end position="50"/>
    </location>
</feature>
<evidence type="ECO:0000256" key="8">
    <source>
        <dbReference type="SAM" id="Phobius"/>
    </source>
</evidence>
<proteinExistence type="inferred from homology"/>
<feature type="transmembrane region" description="Helical" evidence="8">
    <location>
        <begin position="365"/>
        <end position="385"/>
    </location>
</feature>
<feature type="transmembrane region" description="Helical" evidence="8">
    <location>
        <begin position="303"/>
        <end position="323"/>
    </location>
</feature>
<dbReference type="Gene3D" id="1.20.1720.10">
    <property type="entry name" value="Multidrug resistance protein D"/>
    <property type="match status" value="1"/>
</dbReference>
<dbReference type="InterPro" id="IPR020846">
    <property type="entry name" value="MFS_dom"/>
</dbReference>
<evidence type="ECO:0000256" key="6">
    <source>
        <dbReference type="ARBA" id="ARBA00022989"/>
    </source>
</evidence>
<dbReference type="InterPro" id="IPR011701">
    <property type="entry name" value="MFS"/>
</dbReference>
<organism evidence="10 11">
    <name type="scientific">Gordonia rhizosphera NBRC 16068</name>
    <dbReference type="NCBI Taxonomy" id="1108045"/>
    <lineage>
        <taxon>Bacteria</taxon>
        <taxon>Bacillati</taxon>
        <taxon>Actinomycetota</taxon>
        <taxon>Actinomycetes</taxon>
        <taxon>Mycobacteriales</taxon>
        <taxon>Gordoniaceae</taxon>
        <taxon>Gordonia</taxon>
    </lineage>
</organism>
<evidence type="ECO:0000256" key="4">
    <source>
        <dbReference type="ARBA" id="ARBA00022475"/>
    </source>
</evidence>
<dbReference type="Pfam" id="PF07690">
    <property type="entry name" value="MFS_1"/>
    <property type="match status" value="1"/>
</dbReference>
<keyword evidence="4" id="KW-1003">Cell membrane</keyword>
<evidence type="ECO:0000313" key="10">
    <source>
        <dbReference type="EMBL" id="GAB91856.1"/>
    </source>
</evidence>
<dbReference type="PANTHER" id="PTHR23502:SF132">
    <property type="entry name" value="POLYAMINE TRANSPORTER 2-RELATED"/>
    <property type="match status" value="1"/>
</dbReference>
<feature type="transmembrane region" description="Helical" evidence="8">
    <location>
        <begin position="329"/>
        <end position="353"/>
    </location>
</feature>
<name>K6WDQ6_9ACTN</name>
<keyword evidence="11" id="KW-1185">Reference proteome</keyword>
<feature type="transmembrane region" description="Helical" evidence="8">
    <location>
        <begin position="391"/>
        <end position="415"/>
    </location>
</feature>
<dbReference type="GO" id="GO:1990961">
    <property type="term" value="P:xenobiotic detoxification by transmembrane export across the plasma membrane"/>
    <property type="evidence" value="ECO:0007669"/>
    <property type="project" value="InterPro"/>
</dbReference>
<dbReference type="InterPro" id="IPR036259">
    <property type="entry name" value="MFS_trans_sf"/>
</dbReference>
<evidence type="ECO:0000256" key="7">
    <source>
        <dbReference type="ARBA" id="ARBA00023136"/>
    </source>
</evidence>
<protein>
    <submittedName>
        <fullName evidence="10">Putative drug resistance transporter</fullName>
    </submittedName>
</protein>
<sequence>MVIGPDAGSSTDRRGTIVTSVNTTTPQREGLGARLLLALALLSATAPIATDLYLPSFLDVQESLHTDATSVQLTLTAFLVGVAVGQVLWGPVSDRFGRRGPLLIGSATAVIAGAVVVAAPNIEVLIAARFAQAVAAAAGMVIARAIIADLLHGFASARSMTLMMTIQSLAPVIAPVIGGVLAGHVSWRGVLGVILAVTVLQLIMAVTSVPETLPAGERVVQLHLGDVLNRFRKPAFLAYVFAQAFAFGALMSYISSSSFVYQRVLGTSSVVFGLCFALNALGMTGAGLTAARLARRHVHPARTIRVAMSVLVLASIGVLAATVSPWPVLLVVPLFVAVTSFGFITGNTTTLAMEHSRDASGAGSAVLGGLMFLVGGAVSPLGGLAGDDTAVPMACVMTASAVLALACFAVARWYVARHPDSEAVFTR</sequence>
<keyword evidence="7 8" id="KW-0472">Membrane</keyword>
<evidence type="ECO:0000256" key="2">
    <source>
        <dbReference type="ARBA" id="ARBA00006236"/>
    </source>
</evidence>
<feature type="transmembrane region" description="Helical" evidence="8">
    <location>
        <begin position="101"/>
        <end position="120"/>
    </location>
</feature>
<dbReference type="CDD" id="cd17320">
    <property type="entry name" value="MFS_MdfA_MDR_like"/>
    <property type="match status" value="1"/>
</dbReference>
<dbReference type="OrthoDB" id="9814303at2"/>
<dbReference type="RefSeq" id="WP_006335775.1">
    <property type="nucleotide sequence ID" value="NZ_BAHC01000151.1"/>
</dbReference>
<keyword evidence="5 8" id="KW-0812">Transmembrane</keyword>
<dbReference type="eggNOG" id="COG2814">
    <property type="taxonomic scope" value="Bacteria"/>
</dbReference>
<dbReference type="Proteomes" id="UP000008363">
    <property type="component" value="Unassembled WGS sequence"/>
</dbReference>
<dbReference type="NCBIfam" id="TIGR00710">
    <property type="entry name" value="efflux_Bcr_CflA"/>
    <property type="match status" value="1"/>
</dbReference>
<comment type="similarity">
    <text evidence="2">Belongs to the major facilitator superfamily. Bcr/CmlA family.</text>
</comment>
<keyword evidence="3" id="KW-0813">Transport</keyword>
<dbReference type="SUPFAM" id="SSF103473">
    <property type="entry name" value="MFS general substrate transporter"/>
    <property type="match status" value="1"/>
</dbReference>
<keyword evidence="6 8" id="KW-1133">Transmembrane helix</keyword>
<comment type="subcellular location">
    <subcellularLocation>
        <location evidence="1">Cell membrane</location>
        <topology evidence="1">Multi-pass membrane protein</topology>
    </subcellularLocation>
</comment>
<evidence type="ECO:0000256" key="1">
    <source>
        <dbReference type="ARBA" id="ARBA00004651"/>
    </source>
</evidence>
<feature type="transmembrane region" description="Helical" evidence="8">
    <location>
        <begin position="234"/>
        <end position="254"/>
    </location>
</feature>
<feature type="domain" description="Major facilitator superfamily (MFS) profile" evidence="9">
    <location>
        <begin position="35"/>
        <end position="419"/>
    </location>
</feature>
<comment type="caution">
    <text evidence="10">The sequence shown here is derived from an EMBL/GenBank/DDBJ whole genome shotgun (WGS) entry which is preliminary data.</text>
</comment>
<feature type="transmembrane region" description="Helical" evidence="8">
    <location>
        <begin position="193"/>
        <end position="213"/>
    </location>
</feature>